<evidence type="ECO:0000256" key="1">
    <source>
        <dbReference type="SAM" id="MobiDB-lite"/>
    </source>
</evidence>
<organism evidence="2 3">
    <name type="scientific">Rhizopus oryzae</name>
    <name type="common">Mucormycosis agent</name>
    <name type="synonym">Rhizopus arrhizus var. delemar</name>
    <dbReference type="NCBI Taxonomy" id="64495"/>
    <lineage>
        <taxon>Eukaryota</taxon>
        <taxon>Fungi</taxon>
        <taxon>Fungi incertae sedis</taxon>
        <taxon>Mucoromycota</taxon>
        <taxon>Mucoromycotina</taxon>
        <taxon>Mucoromycetes</taxon>
        <taxon>Mucorales</taxon>
        <taxon>Mucorineae</taxon>
        <taxon>Rhizopodaceae</taxon>
        <taxon>Rhizopus</taxon>
    </lineage>
</organism>
<reference evidence="2" key="1">
    <citation type="journal article" date="2020" name="Microb. Genom.">
        <title>Genetic diversity of clinical and environmental Mucorales isolates obtained from an investigation of mucormycosis cases among solid organ transplant recipients.</title>
        <authorList>
            <person name="Nguyen M.H."/>
            <person name="Kaul D."/>
            <person name="Muto C."/>
            <person name="Cheng S.J."/>
            <person name="Richter R.A."/>
            <person name="Bruno V.M."/>
            <person name="Liu G."/>
            <person name="Beyhan S."/>
            <person name="Sundermann A.J."/>
            <person name="Mounaud S."/>
            <person name="Pasculle A.W."/>
            <person name="Nierman W.C."/>
            <person name="Driscoll E."/>
            <person name="Cumbie R."/>
            <person name="Clancy C.J."/>
            <person name="Dupont C.L."/>
        </authorList>
    </citation>
    <scope>NUCLEOTIDE SEQUENCE</scope>
    <source>
        <strain evidence="2">GL16</strain>
    </source>
</reference>
<protein>
    <submittedName>
        <fullName evidence="2">Uncharacterized protein</fullName>
    </submittedName>
</protein>
<dbReference type="AlphaFoldDB" id="A0A9P6Y6W4"/>
<feature type="compositionally biased region" description="Basic residues" evidence="1">
    <location>
        <begin position="219"/>
        <end position="230"/>
    </location>
</feature>
<feature type="region of interest" description="Disordered" evidence="1">
    <location>
        <begin position="209"/>
        <end position="274"/>
    </location>
</feature>
<sequence length="274" mass="31401">MNINEHIDSTSLSAWASALLQRIEQLETRLSDSLLLNGDPNVVYRAPGADYTPSDTILAQHPYITEDFFRRPMDESQWRRYIFECPKNVLRDYDPQKLNNVQLSHQAKLVDSQLSHIQYRLSSITRPLDWYTYQLLQNKWDPITLHRQTHDIVTAIHELLSDLASHITTLRSQNVYRGILGRVGVPLESDENLLLDPTVMVEHIKLQRTVQQVTQPTSNKKRNNRPRPKRPASGDALSTSLSSTNGSSSHADNSNVTQTSSKDFQQRYTPKKTN</sequence>
<comment type="caution">
    <text evidence="2">The sequence shown here is derived from an EMBL/GenBank/DDBJ whole genome shotgun (WGS) entry which is preliminary data.</text>
</comment>
<dbReference type="Proteomes" id="UP000717996">
    <property type="component" value="Unassembled WGS sequence"/>
</dbReference>
<dbReference type="OrthoDB" id="5545891at2759"/>
<accession>A0A9P6Y6W4</accession>
<proteinExistence type="predicted"/>
<feature type="compositionally biased region" description="Polar residues" evidence="1">
    <location>
        <begin position="250"/>
        <end position="268"/>
    </location>
</feature>
<feature type="compositionally biased region" description="Polar residues" evidence="1">
    <location>
        <begin position="209"/>
        <end position="218"/>
    </location>
</feature>
<evidence type="ECO:0000313" key="2">
    <source>
        <dbReference type="EMBL" id="KAG1540786.1"/>
    </source>
</evidence>
<gene>
    <name evidence="2" type="ORF">G6F51_008309</name>
</gene>
<name>A0A9P6Y6W4_RHIOR</name>
<feature type="compositionally biased region" description="Low complexity" evidence="1">
    <location>
        <begin position="237"/>
        <end position="249"/>
    </location>
</feature>
<evidence type="ECO:0000313" key="3">
    <source>
        <dbReference type="Proteomes" id="UP000717996"/>
    </source>
</evidence>
<dbReference type="EMBL" id="JAANIT010001346">
    <property type="protein sequence ID" value="KAG1540786.1"/>
    <property type="molecule type" value="Genomic_DNA"/>
</dbReference>